<comment type="caution">
    <text evidence="1">The sequence shown here is derived from an EMBL/GenBank/DDBJ whole genome shotgun (WGS) entry which is preliminary data.</text>
</comment>
<evidence type="ECO:0000313" key="2">
    <source>
        <dbReference type="Proteomes" id="UP001549076"/>
    </source>
</evidence>
<accession>A0ABV2N7F2</accession>
<keyword evidence="2" id="KW-1185">Reference proteome</keyword>
<dbReference type="EMBL" id="JBEPML010000029">
    <property type="protein sequence ID" value="MET3794755.1"/>
    <property type="molecule type" value="Genomic_DNA"/>
</dbReference>
<dbReference type="Proteomes" id="UP001549076">
    <property type="component" value="Unassembled WGS sequence"/>
</dbReference>
<protein>
    <submittedName>
        <fullName evidence="1">Uncharacterized protein</fullName>
    </submittedName>
</protein>
<feature type="non-terminal residue" evidence="1">
    <location>
        <position position="38"/>
    </location>
</feature>
<proteinExistence type="predicted"/>
<organism evidence="1 2">
    <name type="scientific">Aquamicrobium terrae</name>
    <dbReference type="NCBI Taxonomy" id="1324945"/>
    <lineage>
        <taxon>Bacteria</taxon>
        <taxon>Pseudomonadati</taxon>
        <taxon>Pseudomonadota</taxon>
        <taxon>Alphaproteobacteria</taxon>
        <taxon>Hyphomicrobiales</taxon>
        <taxon>Phyllobacteriaceae</taxon>
        <taxon>Aquamicrobium</taxon>
    </lineage>
</organism>
<sequence>MAMTGAPYPDVVPGPPRASGILLPGSLALPAGMERYEV</sequence>
<gene>
    <name evidence="1" type="ORF">ABID37_004995</name>
</gene>
<name>A0ABV2N7F2_9HYPH</name>
<reference evidence="1 2" key="1">
    <citation type="submission" date="2024-06" db="EMBL/GenBank/DDBJ databases">
        <title>Genomic Encyclopedia of Type Strains, Phase IV (KMG-IV): sequencing the most valuable type-strain genomes for metagenomic binning, comparative biology and taxonomic classification.</title>
        <authorList>
            <person name="Goeker M."/>
        </authorList>
    </citation>
    <scope>NUCLEOTIDE SEQUENCE [LARGE SCALE GENOMIC DNA]</scope>
    <source>
        <strain evidence="1 2">DSM 27865</strain>
    </source>
</reference>
<evidence type="ECO:0000313" key="1">
    <source>
        <dbReference type="EMBL" id="MET3794755.1"/>
    </source>
</evidence>